<organism evidence="2">
    <name type="scientific">Tetraselmis sp. GSL018</name>
    <dbReference type="NCBI Taxonomy" id="582737"/>
    <lineage>
        <taxon>Eukaryota</taxon>
        <taxon>Viridiplantae</taxon>
        <taxon>Chlorophyta</taxon>
        <taxon>core chlorophytes</taxon>
        <taxon>Chlorodendrophyceae</taxon>
        <taxon>Chlorodendrales</taxon>
        <taxon>Chlorodendraceae</taxon>
        <taxon>Tetraselmis</taxon>
    </lineage>
</organism>
<sequence>WGIGVSFPLSPPSRYSFSSPPLPCPRSLGMFASANALPPSPLLPPLCLTPSPRLLWHTPPHSTHPHRRRFRREGIGGAEAEVPPP</sequence>
<feature type="region of interest" description="Disordered" evidence="1">
    <location>
        <begin position="57"/>
        <end position="85"/>
    </location>
</feature>
<dbReference type="EMBL" id="GBEZ01021123">
    <property type="protein sequence ID" value="JAC65604.1"/>
    <property type="molecule type" value="Transcribed_RNA"/>
</dbReference>
<accession>A0A061R4H7</accession>
<proteinExistence type="predicted"/>
<evidence type="ECO:0000256" key="1">
    <source>
        <dbReference type="SAM" id="MobiDB-lite"/>
    </source>
</evidence>
<evidence type="ECO:0000313" key="2">
    <source>
        <dbReference type="EMBL" id="JAC65604.1"/>
    </source>
</evidence>
<feature type="non-terminal residue" evidence="2">
    <location>
        <position position="1"/>
    </location>
</feature>
<feature type="non-terminal residue" evidence="2">
    <location>
        <position position="85"/>
    </location>
</feature>
<gene>
    <name evidence="2" type="ORF">TSPGSL018_15678</name>
</gene>
<name>A0A061R4H7_9CHLO</name>
<dbReference type="AlphaFoldDB" id="A0A061R4H7"/>
<protein>
    <submittedName>
        <fullName evidence="2">Uncharacterized protein</fullName>
    </submittedName>
</protein>
<reference evidence="2" key="1">
    <citation type="submission" date="2014-05" db="EMBL/GenBank/DDBJ databases">
        <title>The transcriptome of the halophilic microalga Tetraselmis sp. GSL018 isolated from the Great Salt Lake, Utah.</title>
        <authorList>
            <person name="Jinkerson R.E."/>
            <person name="D'Adamo S."/>
            <person name="Posewitz M.C."/>
        </authorList>
    </citation>
    <scope>NUCLEOTIDE SEQUENCE</scope>
    <source>
        <strain evidence="2">GSL018</strain>
    </source>
</reference>